<dbReference type="PANTHER" id="PTHR11101:SF80">
    <property type="entry name" value="PHOSPHATE TRANSPORTER"/>
    <property type="match status" value="1"/>
</dbReference>
<keyword evidence="5 7" id="KW-1133">Transmembrane helix</keyword>
<proteinExistence type="inferred from homology"/>
<protein>
    <recommendedName>
        <fullName evidence="7">Phosphate transporter</fullName>
    </recommendedName>
</protein>
<organism evidence="8 9">
    <name type="scientific">Lasiosphaeria hispida</name>
    <dbReference type="NCBI Taxonomy" id="260671"/>
    <lineage>
        <taxon>Eukaryota</taxon>
        <taxon>Fungi</taxon>
        <taxon>Dikarya</taxon>
        <taxon>Ascomycota</taxon>
        <taxon>Pezizomycotina</taxon>
        <taxon>Sordariomycetes</taxon>
        <taxon>Sordariomycetidae</taxon>
        <taxon>Sordariales</taxon>
        <taxon>Lasiosphaeriaceae</taxon>
        <taxon>Lasiosphaeria</taxon>
    </lineage>
</organism>
<feature type="transmembrane region" description="Helical" evidence="7">
    <location>
        <begin position="84"/>
        <end position="104"/>
    </location>
</feature>
<feature type="transmembrane region" description="Helical" evidence="7">
    <location>
        <begin position="187"/>
        <end position="211"/>
    </location>
</feature>
<evidence type="ECO:0000256" key="1">
    <source>
        <dbReference type="ARBA" id="ARBA00004141"/>
    </source>
</evidence>
<comment type="function">
    <text evidence="7">Sodium-phosphate symporter.</text>
</comment>
<evidence type="ECO:0000256" key="3">
    <source>
        <dbReference type="ARBA" id="ARBA00022592"/>
    </source>
</evidence>
<keyword evidence="2 7" id="KW-0813">Transport</keyword>
<evidence type="ECO:0000313" key="8">
    <source>
        <dbReference type="EMBL" id="KAK3354049.1"/>
    </source>
</evidence>
<feature type="transmembrane region" description="Helical" evidence="7">
    <location>
        <begin position="44"/>
        <end position="64"/>
    </location>
</feature>
<feature type="transmembrane region" description="Helical" evidence="7">
    <location>
        <begin position="444"/>
        <end position="463"/>
    </location>
</feature>
<feature type="transmembrane region" description="Helical" evidence="7">
    <location>
        <begin position="155"/>
        <end position="175"/>
    </location>
</feature>
<gene>
    <name evidence="8" type="ORF">B0T25DRAFT_581678</name>
</gene>
<feature type="transmembrane region" description="Helical" evidence="7">
    <location>
        <begin position="223"/>
        <end position="249"/>
    </location>
</feature>
<dbReference type="GO" id="GO:0005315">
    <property type="term" value="F:phosphate transmembrane transporter activity"/>
    <property type="evidence" value="ECO:0007669"/>
    <property type="project" value="InterPro"/>
</dbReference>
<evidence type="ECO:0000256" key="2">
    <source>
        <dbReference type="ARBA" id="ARBA00022448"/>
    </source>
</evidence>
<keyword evidence="9" id="KW-1185">Reference proteome</keyword>
<evidence type="ECO:0000256" key="6">
    <source>
        <dbReference type="ARBA" id="ARBA00023136"/>
    </source>
</evidence>
<dbReference type="InterPro" id="IPR001204">
    <property type="entry name" value="Phos_transporter"/>
</dbReference>
<feature type="transmembrane region" description="Helical" evidence="7">
    <location>
        <begin position="116"/>
        <end position="135"/>
    </location>
</feature>
<sequence>MPLHQFDYLLALGTIFAFLDAWNIGANDVANAWATSVASRSIEYLYAMCIAAVMEFSGAVGVGARVADTIRTKIVDTSQFIDSPAVLMLGMVCAVIASSVYLTFATKVGLPVSTTHSLMGGVIGFGIAALGVNGIQWVQPGTGLQVVNSGVVQVFLGWIIAPVLAGVFASTIFLITKYAVLVRKDPVLKGLFLVPMYFAVTASLVVMLLVWKGGSYEVNLTDAQIPVVVVLAGLGFGLLTAVFLVPWLYRVIIKEDWQLRFYHIYQGPFLLKRGDVPPPPRDYKGRVRNYYEGHATQDEVDARRADLESRDSETNVVVAKEELSGGETPKKRKSLVGPKPEGVWYKGDVLFWYFKLAIFHGVDQDVAGHQGGGLAAGNLDEMHARAKRYDNRAEYLYSFLQVMTAATASFTHGANDVSNAIGPYATIFQIWRDGRLPLNDEAEVPVWILIFGGFGIVLGLWTYGYNIMRNLGNKITLHSPSRGFSMELGSAFTVIMATRLSLPVSTTQCITGATVGVGLCNGDWRTINWKMVGWIYAGWFITLPSSALISGGLMGFVLNAPRWLNMQSV</sequence>
<dbReference type="PANTHER" id="PTHR11101">
    <property type="entry name" value="PHOSPHATE TRANSPORTER"/>
    <property type="match status" value="1"/>
</dbReference>
<evidence type="ECO:0000256" key="4">
    <source>
        <dbReference type="ARBA" id="ARBA00022692"/>
    </source>
</evidence>
<keyword evidence="3 7" id="KW-0592">Phosphate transport</keyword>
<evidence type="ECO:0000313" key="9">
    <source>
        <dbReference type="Proteomes" id="UP001275084"/>
    </source>
</evidence>
<dbReference type="Proteomes" id="UP001275084">
    <property type="component" value="Unassembled WGS sequence"/>
</dbReference>
<dbReference type="Pfam" id="PF01384">
    <property type="entry name" value="PHO4"/>
    <property type="match status" value="1"/>
</dbReference>
<evidence type="ECO:0000256" key="5">
    <source>
        <dbReference type="ARBA" id="ARBA00022989"/>
    </source>
</evidence>
<reference evidence="8" key="2">
    <citation type="submission" date="2023-06" db="EMBL/GenBank/DDBJ databases">
        <authorList>
            <consortium name="Lawrence Berkeley National Laboratory"/>
            <person name="Haridas S."/>
            <person name="Hensen N."/>
            <person name="Bonometti L."/>
            <person name="Westerberg I."/>
            <person name="Brannstrom I.O."/>
            <person name="Guillou S."/>
            <person name="Cros-Aarteil S."/>
            <person name="Calhoun S."/>
            <person name="Kuo A."/>
            <person name="Mondo S."/>
            <person name="Pangilinan J."/>
            <person name="Riley R."/>
            <person name="Labutti K."/>
            <person name="Andreopoulos B."/>
            <person name="Lipzen A."/>
            <person name="Chen C."/>
            <person name="Yanf M."/>
            <person name="Daum C."/>
            <person name="Ng V."/>
            <person name="Clum A."/>
            <person name="Steindorff A."/>
            <person name="Ohm R."/>
            <person name="Martin F."/>
            <person name="Silar P."/>
            <person name="Natvig D."/>
            <person name="Lalanne C."/>
            <person name="Gautier V."/>
            <person name="Ament-Velasquez S.L."/>
            <person name="Kruys A."/>
            <person name="Hutchinson M.I."/>
            <person name="Powell A.J."/>
            <person name="Barry K."/>
            <person name="Miller A.N."/>
            <person name="Grigoriev I.V."/>
            <person name="Debuchy R."/>
            <person name="Gladieux P."/>
            <person name="Thoren M.H."/>
            <person name="Johannesson H."/>
        </authorList>
    </citation>
    <scope>NUCLEOTIDE SEQUENCE</scope>
    <source>
        <strain evidence="8">CBS 955.72</strain>
    </source>
</reference>
<comment type="subcellular location">
    <subcellularLocation>
        <location evidence="1 7">Membrane</location>
        <topology evidence="1 7">Multi-pass membrane protein</topology>
    </subcellularLocation>
</comment>
<dbReference type="AlphaFoldDB" id="A0AAJ0HKH9"/>
<comment type="caution">
    <text evidence="8">The sequence shown here is derived from an EMBL/GenBank/DDBJ whole genome shotgun (WGS) entry which is preliminary data.</text>
</comment>
<evidence type="ECO:0000256" key="7">
    <source>
        <dbReference type="RuleBase" id="RU363058"/>
    </source>
</evidence>
<comment type="similarity">
    <text evidence="7">Belongs to the inorganic phosphate transporter (PiT) (TC 2.A.20) family.</text>
</comment>
<keyword evidence="4 7" id="KW-0812">Transmembrane</keyword>
<dbReference type="EMBL" id="JAUIQD010000004">
    <property type="protein sequence ID" value="KAK3354049.1"/>
    <property type="molecule type" value="Genomic_DNA"/>
</dbReference>
<name>A0AAJ0HKH9_9PEZI</name>
<feature type="transmembrane region" description="Helical" evidence="7">
    <location>
        <begin position="395"/>
        <end position="414"/>
    </location>
</feature>
<accession>A0AAJ0HKH9</accession>
<feature type="transmembrane region" description="Helical" evidence="7">
    <location>
        <begin position="534"/>
        <end position="558"/>
    </location>
</feature>
<feature type="transmembrane region" description="Helical" evidence="7">
    <location>
        <begin position="6"/>
        <end position="24"/>
    </location>
</feature>
<dbReference type="GO" id="GO:0016020">
    <property type="term" value="C:membrane"/>
    <property type="evidence" value="ECO:0007669"/>
    <property type="project" value="UniProtKB-SubCell"/>
</dbReference>
<reference evidence="8" key="1">
    <citation type="journal article" date="2023" name="Mol. Phylogenet. Evol.">
        <title>Genome-scale phylogeny and comparative genomics of the fungal order Sordariales.</title>
        <authorList>
            <person name="Hensen N."/>
            <person name="Bonometti L."/>
            <person name="Westerberg I."/>
            <person name="Brannstrom I.O."/>
            <person name="Guillou S."/>
            <person name="Cros-Aarteil S."/>
            <person name="Calhoun S."/>
            <person name="Haridas S."/>
            <person name="Kuo A."/>
            <person name="Mondo S."/>
            <person name="Pangilinan J."/>
            <person name="Riley R."/>
            <person name="LaButti K."/>
            <person name="Andreopoulos B."/>
            <person name="Lipzen A."/>
            <person name="Chen C."/>
            <person name="Yan M."/>
            <person name="Daum C."/>
            <person name="Ng V."/>
            <person name="Clum A."/>
            <person name="Steindorff A."/>
            <person name="Ohm R.A."/>
            <person name="Martin F."/>
            <person name="Silar P."/>
            <person name="Natvig D.O."/>
            <person name="Lalanne C."/>
            <person name="Gautier V."/>
            <person name="Ament-Velasquez S.L."/>
            <person name="Kruys A."/>
            <person name="Hutchinson M.I."/>
            <person name="Powell A.J."/>
            <person name="Barry K."/>
            <person name="Miller A.N."/>
            <person name="Grigoriev I.V."/>
            <person name="Debuchy R."/>
            <person name="Gladieux P."/>
            <person name="Hiltunen Thoren M."/>
            <person name="Johannesson H."/>
        </authorList>
    </citation>
    <scope>NUCLEOTIDE SEQUENCE</scope>
    <source>
        <strain evidence="8">CBS 955.72</strain>
    </source>
</reference>
<keyword evidence="6 7" id="KW-0472">Membrane</keyword>
<dbReference type="GO" id="GO:0035435">
    <property type="term" value="P:phosphate ion transmembrane transport"/>
    <property type="evidence" value="ECO:0007669"/>
    <property type="project" value="TreeGrafter"/>
</dbReference>